<evidence type="ECO:0000259" key="15">
    <source>
        <dbReference type="PROSITE" id="PS50110"/>
    </source>
</evidence>
<dbReference type="Pfam" id="PF02518">
    <property type="entry name" value="HATPase_c"/>
    <property type="match status" value="1"/>
</dbReference>
<dbReference type="AlphaFoldDB" id="A0A370DT50"/>
<keyword evidence="6" id="KW-0547">Nucleotide-binding</keyword>
<dbReference type="InterPro" id="IPR004358">
    <property type="entry name" value="Sig_transdc_His_kin-like_C"/>
</dbReference>
<dbReference type="PROSITE" id="PS50113">
    <property type="entry name" value="PAC"/>
    <property type="match status" value="1"/>
</dbReference>
<dbReference type="GO" id="GO:0005524">
    <property type="term" value="F:ATP binding"/>
    <property type="evidence" value="ECO:0007669"/>
    <property type="project" value="UniProtKB-KW"/>
</dbReference>
<dbReference type="InterPro" id="IPR036890">
    <property type="entry name" value="HATPase_C_sf"/>
</dbReference>
<feature type="modified residue" description="4-aspartylphosphate" evidence="12">
    <location>
        <position position="586"/>
    </location>
</feature>
<evidence type="ECO:0000313" key="18">
    <source>
        <dbReference type="EMBL" id="RDH87644.1"/>
    </source>
</evidence>
<dbReference type="Pfam" id="PF08448">
    <property type="entry name" value="PAS_4"/>
    <property type="match status" value="1"/>
</dbReference>
<dbReference type="PROSITE" id="PS50109">
    <property type="entry name" value="HIS_KIN"/>
    <property type="match status" value="1"/>
</dbReference>
<evidence type="ECO:0000256" key="8">
    <source>
        <dbReference type="ARBA" id="ARBA00022840"/>
    </source>
</evidence>
<keyword evidence="5" id="KW-0808">Transferase</keyword>
<evidence type="ECO:0000256" key="4">
    <source>
        <dbReference type="ARBA" id="ARBA00022553"/>
    </source>
</evidence>
<gene>
    <name evidence="18" type="ORF">DIZ78_03525</name>
</gene>
<evidence type="ECO:0000256" key="13">
    <source>
        <dbReference type="SAM" id="Coils"/>
    </source>
</evidence>
<dbReference type="Proteomes" id="UP000254771">
    <property type="component" value="Unassembled WGS sequence"/>
</dbReference>
<dbReference type="SMART" id="SM00387">
    <property type="entry name" value="HATPase_c"/>
    <property type="match status" value="1"/>
</dbReference>
<feature type="domain" description="PAS" evidence="16">
    <location>
        <begin position="148"/>
        <end position="220"/>
    </location>
</feature>
<dbReference type="InterPro" id="IPR005467">
    <property type="entry name" value="His_kinase_dom"/>
</dbReference>
<keyword evidence="4 12" id="KW-0597">Phosphoprotein</keyword>
<sequence>MNNEPGVEQEASENTSTTTFGNELLRTVIDQMPDVFVLKDADGNFLLCNQTVAKLYNTTPEQMVGKHDGDFGVPREMADFFRENVLSIMARGKPEIVYENSRDAATGEIRHFRSIKTPIKDPQGNNQIIVTAQDITELINARDMAEKSETRLRYVLEATGEGIWDWDVVSGMVTNNTSWCRMFGFPEEGIEHRIDDFAGLLFEEDKADVMQALNDCLSGKTDTYYHEHRMQRLDGEVIWVLDRGQVVERDGQGRPLRMVGSASNITGRKQTEFALQEAKEEAEAANRSKSDFLANMSHEIRTPLNAILGVAHIGQRDAVNSDSREHFQQILQSGEHLLRVINDILDYSKIEAGKLSVEETPFSFVPTVEEVVNMMADRALNKSLSLRVDFADNMPTWVMGDAFRLRQVLLNLLSNAIKFTDQGSVTVSTEWLEGVATICVGDTGIGMDETQVSRLFSPFEQGDSTTTRKYGGTGLGLTISHSLVRMMGGELTVSSKPGYGTEFVFRVNLPLAGEPVNQTVSSSASDQPSLSGLRVLAAEDVDLNQMILEDLLVTEGAEVIFADNGQIALDILKEKGPSAFDLVLMDIQMPVMNGYEATQHIKAMAPELPVVGLTAHALVEEKQKCLDAGMSHHLTKPIDPDELIAVLSQITRSRG</sequence>
<evidence type="ECO:0000256" key="3">
    <source>
        <dbReference type="ARBA" id="ARBA00012438"/>
    </source>
</evidence>
<dbReference type="InterPro" id="IPR000014">
    <property type="entry name" value="PAS"/>
</dbReference>
<evidence type="ECO:0000256" key="1">
    <source>
        <dbReference type="ARBA" id="ARBA00000085"/>
    </source>
</evidence>
<dbReference type="InterPro" id="IPR000700">
    <property type="entry name" value="PAS-assoc_C"/>
</dbReference>
<dbReference type="CDD" id="cd00082">
    <property type="entry name" value="HisKA"/>
    <property type="match status" value="1"/>
</dbReference>
<proteinExistence type="predicted"/>
<dbReference type="Gene3D" id="3.30.565.10">
    <property type="entry name" value="Histidine kinase-like ATPase, C-terminal domain"/>
    <property type="match status" value="1"/>
</dbReference>
<dbReference type="EC" id="2.7.13.3" evidence="3"/>
<dbReference type="InterPro" id="IPR013655">
    <property type="entry name" value="PAS_fold_3"/>
</dbReference>
<dbReference type="Gene3D" id="3.40.50.2300">
    <property type="match status" value="1"/>
</dbReference>
<evidence type="ECO:0000259" key="16">
    <source>
        <dbReference type="PROSITE" id="PS50112"/>
    </source>
</evidence>
<dbReference type="Pfam" id="PF00512">
    <property type="entry name" value="HisKA"/>
    <property type="match status" value="1"/>
</dbReference>
<dbReference type="FunFam" id="3.30.565.10:FF:000010">
    <property type="entry name" value="Sensor histidine kinase RcsC"/>
    <property type="match status" value="1"/>
</dbReference>
<evidence type="ECO:0000256" key="10">
    <source>
        <dbReference type="ARBA" id="ARBA00023136"/>
    </source>
</evidence>
<feature type="domain" description="PAS" evidence="16">
    <location>
        <begin position="21"/>
        <end position="66"/>
    </location>
</feature>
<dbReference type="SMART" id="SM00086">
    <property type="entry name" value="PAC"/>
    <property type="match status" value="2"/>
</dbReference>
<protein>
    <recommendedName>
        <fullName evidence="3">histidine kinase</fullName>
        <ecNumber evidence="3">2.7.13.3</ecNumber>
    </recommendedName>
</protein>
<dbReference type="PROSITE" id="PS50112">
    <property type="entry name" value="PAS"/>
    <property type="match status" value="2"/>
</dbReference>
<reference evidence="18 19" key="1">
    <citation type="journal article" date="2018" name="ISME J.">
        <title>Endosymbiont genomes yield clues of tubeworm success.</title>
        <authorList>
            <person name="Li Y."/>
            <person name="Liles M.R."/>
            <person name="Halanych K.M."/>
        </authorList>
    </citation>
    <scope>NUCLEOTIDE SEQUENCE [LARGE SCALE GENOMIC DNA]</scope>
    <source>
        <strain evidence="18">A1462</strain>
    </source>
</reference>
<dbReference type="PANTHER" id="PTHR45339:SF1">
    <property type="entry name" value="HYBRID SIGNAL TRANSDUCTION HISTIDINE KINASE J"/>
    <property type="match status" value="1"/>
</dbReference>
<dbReference type="Gene3D" id="3.30.450.20">
    <property type="entry name" value="PAS domain"/>
    <property type="match status" value="2"/>
</dbReference>
<dbReference type="InterPro" id="IPR003661">
    <property type="entry name" value="HisK_dim/P_dom"/>
</dbReference>
<evidence type="ECO:0000256" key="2">
    <source>
        <dbReference type="ARBA" id="ARBA00004370"/>
    </source>
</evidence>
<dbReference type="CDD" id="cd16922">
    <property type="entry name" value="HATPase_EvgS-ArcB-TorS-like"/>
    <property type="match status" value="1"/>
</dbReference>
<keyword evidence="7" id="KW-0418">Kinase</keyword>
<organism evidence="18 19">
    <name type="scientific">endosymbiont of Escarpia spicata</name>
    <dbReference type="NCBI Taxonomy" id="2200908"/>
    <lineage>
        <taxon>Bacteria</taxon>
        <taxon>Pseudomonadati</taxon>
        <taxon>Pseudomonadota</taxon>
        <taxon>Gammaproteobacteria</taxon>
        <taxon>sulfur-oxidizing symbionts</taxon>
    </lineage>
</organism>
<feature type="domain" description="Response regulatory" evidence="15">
    <location>
        <begin position="534"/>
        <end position="651"/>
    </location>
</feature>
<dbReference type="InterPro" id="IPR036097">
    <property type="entry name" value="HisK_dim/P_sf"/>
</dbReference>
<evidence type="ECO:0000259" key="14">
    <source>
        <dbReference type="PROSITE" id="PS50109"/>
    </source>
</evidence>
<keyword evidence="10" id="KW-0472">Membrane</keyword>
<comment type="catalytic activity">
    <reaction evidence="1">
        <text>ATP + protein L-histidine = ADP + protein N-phospho-L-histidine.</text>
        <dbReference type="EC" id="2.7.13.3"/>
    </reaction>
</comment>
<dbReference type="NCBIfam" id="TIGR00229">
    <property type="entry name" value="sensory_box"/>
    <property type="match status" value="2"/>
</dbReference>
<dbReference type="SMART" id="SM00388">
    <property type="entry name" value="HisKA"/>
    <property type="match status" value="1"/>
</dbReference>
<evidence type="ECO:0000259" key="17">
    <source>
        <dbReference type="PROSITE" id="PS50113"/>
    </source>
</evidence>
<dbReference type="PANTHER" id="PTHR45339">
    <property type="entry name" value="HYBRID SIGNAL TRANSDUCTION HISTIDINE KINASE J"/>
    <property type="match status" value="1"/>
</dbReference>
<comment type="subcellular location">
    <subcellularLocation>
        <location evidence="2">Membrane</location>
    </subcellularLocation>
</comment>
<dbReference type="PRINTS" id="PR00344">
    <property type="entry name" value="BCTRLSENSOR"/>
</dbReference>
<dbReference type="Pfam" id="PF08447">
    <property type="entry name" value="PAS_3"/>
    <property type="match status" value="1"/>
</dbReference>
<dbReference type="PROSITE" id="PS50110">
    <property type="entry name" value="RESPONSE_REGULATORY"/>
    <property type="match status" value="1"/>
</dbReference>
<evidence type="ECO:0000256" key="7">
    <source>
        <dbReference type="ARBA" id="ARBA00022777"/>
    </source>
</evidence>
<feature type="domain" description="PAC" evidence="17">
    <location>
        <begin position="224"/>
        <end position="277"/>
    </location>
</feature>
<dbReference type="CDD" id="cd00130">
    <property type="entry name" value="PAS"/>
    <property type="match status" value="2"/>
</dbReference>
<keyword evidence="9" id="KW-0902">Two-component regulatory system</keyword>
<evidence type="ECO:0000256" key="12">
    <source>
        <dbReference type="PROSITE-ProRule" id="PRU00169"/>
    </source>
</evidence>
<dbReference type="InterPro" id="IPR001610">
    <property type="entry name" value="PAC"/>
</dbReference>
<evidence type="ECO:0000256" key="11">
    <source>
        <dbReference type="ARBA" id="ARBA00023306"/>
    </source>
</evidence>
<dbReference type="SUPFAM" id="SSF55874">
    <property type="entry name" value="ATPase domain of HSP90 chaperone/DNA topoisomerase II/histidine kinase"/>
    <property type="match status" value="1"/>
</dbReference>
<name>A0A370DT50_9GAMM</name>
<keyword evidence="8" id="KW-0067">ATP-binding</keyword>
<comment type="caution">
    <text evidence="18">The sequence shown here is derived from an EMBL/GenBank/DDBJ whole genome shotgun (WGS) entry which is preliminary data.</text>
</comment>
<dbReference type="InterPro" id="IPR001789">
    <property type="entry name" value="Sig_transdc_resp-reg_receiver"/>
</dbReference>
<dbReference type="GO" id="GO:0000155">
    <property type="term" value="F:phosphorelay sensor kinase activity"/>
    <property type="evidence" value="ECO:0007669"/>
    <property type="project" value="InterPro"/>
</dbReference>
<dbReference type="Gene3D" id="1.10.287.130">
    <property type="match status" value="1"/>
</dbReference>
<feature type="coiled-coil region" evidence="13">
    <location>
        <begin position="268"/>
        <end position="295"/>
    </location>
</feature>
<feature type="domain" description="Histidine kinase" evidence="14">
    <location>
        <begin position="295"/>
        <end position="511"/>
    </location>
</feature>
<dbReference type="EMBL" id="QFXE01000005">
    <property type="protein sequence ID" value="RDH87644.1"/>
    <property type="molecule type" value="Genomic_DNA"/>
</dbReference>
<keyword evidence="11" id="KW-0131">Cell cycle</keyword>
<keyword evidence="19" id="KW-1185">Reference proteome</keyword>
<keyword evidence="13" id="KW-0175">Coiled coil</keyword>
<dbReference type="InterPro" id="IPR035965">
    <property type="entry name" value="PAS-like_dom_sf"/>
</dbReference>
<dbReference type="SUPFAM" id="SSF52172">
    <property type="entry name" value="CheY-like"/>
    <property type="match status" value="1"/>
</dbReference>
<dbReference type="InterPro" id="IPR011006">
    <property type="entry name" value="CheY-like_superfamily"/>
</dbReference>
<dbReference type="SUPFAM" id="SSF47384">
    <property type="entry name" value="Homodimeric domain of signal transducing histidine kinase"/>
    <property type="match status" value="1"/>
</dbReference>
<evidence type="ECO:0000313" key="19">
    <source>
        <dbReference type="Proteomes" id="UP000254771"/>
    </source>
</evidence>
<evidence type="ECO:0000256" key="9">
    <source>
        <dbReference type="ARBA" id="ARBA00023012"/>
    </source>
</evidence>
<dbReference type="FunFam" id="1.10.287.130:FF:000038">
    <property type="entry name" value="Sensory transduction histidine kinase"/>
    <property type="match status" value="1"/>
</dbReference>
<dbReference type="SMART" id="SM00091">
    <property type="entry name" value="PAS"/>
    <property type="match status" value="2"/>
</dbReference>
<dbReference type="GO" id="GO:0016020">
    <property type="term" value="C:membrane"/>
    <property type="evidence" value="ECO:0007669"/>
    <property type="project" value="UniProtKB-SubCell"/>
</dbReference>
<dbReference type="Pfam" id="PF00072">
    <property type="entry name" value="Response_reg"/>
    <property type="match status" value="1"/>
</dbReference>
<dbReference type="InterPro" id="IPR003594">
    <property type="entry name" value="HATPase_dom"/>
</dbReference>
<dbReference type="SMART" id="SM00448">
    <property type="entry name" value="REC"/>
    <property type="match status" value="1"/>
</dbReference>
<evidence type="ECO:0000256" key="5">
    <source>
        <dbReference type="ARBA" id="ARBA00022679"/>
    </source>
</evidence>
<accession>A0A370DT50</accession>
<evidence type="ECO:0000256" key="6">
    <source>
        <dbReference type="ARBA" id="ARBA00022741"/>
    </source>
</evidence>
<dbReference type="CDD" id="cd17546">
    <property type="entry name" value="REC_hyHK_CKI1_RcsC-like"/>
    <property type="match status" value="1"/>
</dbReference>
<dbReference type="InterPro" id="IPR013656">
    <property type="entry name" value="PAS_4"/>
</dbReference>
<dbReference type="SUPFAM" id="SSF55785">
    <property type="entry name" value="PYP-like sensor domain (PAS domain)"/>
    <property type="match status" value="2"/>
</dbReference>